<dbReference type="RefSeq" id="WP_270044995.1">
    <property type="nucleotide sequence ID" value="NZ_JAPDOD010000051.1"/>
</dbReference>
<dbReference type="Proteomes" id="UP001149140">
    <property type="component" value="Unassembled WGS sequence"/>
</dbReference>
<dbReference type="AlphaFoldDB" id="A0A9X3SA75"/>
<dbReference type="PANTHER" id="PTHR43630:SF2">
    <property type="entry name" value="GLYCOSYLTRANSFERASE"/>
    <property type="match status" value="1"/>
</dbReference>
<evidence type="ECO:0000259" key="1">
    <source>
        <dbReference type="Pfam" id="PF00535"/>
    </source>
</evidence>
<accession>A0A9X3SA75</accession>
<organism evidence="2 3">
    <name type="scientific">Solirubrobacter ginsenosidimutans</name>
    <dbReference type="NCBI Taxonomy" id="490573"/>
    <lineage>
        <taxon>Bacteria</taxon>
        <taxon>Bacillati</taxon>
        <taxon>Actinomycetota</taxon>
        <taxon>Thermoleophilia</taxon>
        <taxon>Solirubrobacterales</taxon>
        <taxon>Solirubrobacteraceae</taxon>
        <taxon>Solirubrobacter</taxon>
    </lineage>
</organism>
<gene>
    <name evidence="2" type="ORF">OM076_36030</name>
</gene>
<reference evidence="2" key="1">
    <citation type="submission" date="2022-10" db="EMBL/GenBank/DDBJ databases">
        <title>The WGS of Solirubrobacter ginsenosidimutans DSM 21036.</title>
        <authorList>
            <person name="Jiang Z."/>
        </authorList>
    </citation>
    <scope>NUCLEOTIDE SEQUENCE</scope>
    <source>
        <strain evidence="2">DSM 21036</strain>
    </source>
</reference>
<dbReference type="InterPro" id="IPR011990">
    <property type="entry name" value="TPR-like_helical_dom_sf"/>
</dbReference>
<dbReference type="SUPFAM" id="SSF75005">
    <property type="entry name" value="Arabinanase/levansucrase/invertase"/>
    <property type="match status" value="1"/>
</dbReference>
<keyword evidence="3" id="KW-1185">Reference proteome</keyword>
<dbReference type="Gene3D" id="3.90.550.10">
    <property type="entry name" value="Spore Coat Polysaccharide Biosynthesis Protein SpsA, Chain A"/>
    <property type="match status" value="1"/>
</dbReference>
<dbReference type="EMBL" id="JAPDOD010000051">
    <property type="protein sequence ID" value="MDA0165733.1"/>
    <property type="molecule type" value="Genomic_DNA"/>
</dbReference>
<dbReference type="InterPro" id="IPR001173">
    <property type="entry name" value="Glyco_trans_2-like"/>
</dbReference>
<evidence type="ECO:0000313" key="2">
    <source>
        <dbReference type="EMBL" id="MDA0165733.1"/>
    </source>
</evidence>
<dbReference type="Gene3D" id="1.25.40.10">
    <property type="entry name" value="Tetratricopeptide repeat domain"/>
    <property type="match status" value="1"/>
</dbReference>
<dbReference type="Pfam" id="PF13432">
    <property type="entry name" value="TPR_16"/>
    <property type="match status" value="1"/>
</dbReference>
<dbReference type="SUPFAM" id="SSF48452">
    <property type="entry name" value="TPR-like"/>
    <property type="match status" value="1"/>
</dbReference>
<dbReference type="SUPFAM" id="SSF53448">
    <property type="entry name" value="Nucleotide-diphospho-sugar transferases"/>
    <property type="match status" value="1"/>
</dbReference>
<dbReference type="Pfam" id="PF00535">
    <property type="entry name" value="Glycos_transf_2"/>
    <property type="match status" value="1"/>
</dbReference>
<comment type="caution">
    <text evidence="2">The sequence shown here is derived from an EMBL/GenBank/DDBJ whole genome shotgun (WGS) entry which is preliminary data.</text>
</comment>
<dbReference type="InterPro" id="IPR029044">
    <property type="entry name" value="Nucleotide-diphossugar_trans"/>
</dbReference>
<name>A0A9X3SA75_9ACTN</name>
<dbReference type="PANTHER" id="PTHR43630">
    <property type="entry name" value="POLY-BETA-1,6-N-ACETYL-D-GLUCOSAMINE SYNTHASE"/>
    <property type="match status" value="1"/>
</dbReference>
<evidence type="ECO:0000313" key="3">
    <source>
        <dbReference type="Proteomes" id="UP001149140"/>
    </source>
</evidence>
<proteinExistence type="predicted"/>
<protein>
    <recommendedName>
        <fullName evidence="1">Glycosyltransferase 2-like domain-containing protein</fullName>
    </recommendedName>
</protein>
<feature type="domain" description="Glycosyltransferase 2-like" evidence="1">
    <location>
        <begin position="10"/>
        <end position="106"/>
    </location>
</feature>
<sequence>MPEPVRVVLCMNVRNEARIIERCLDSALPIADGWVICDTGSTDATVEIVHSVTARWAKPGRMVHHPWRNFGFNRTLSAQEARAWADACGWPRGRTYLLLLDADMILETTPEFDKQALDAAYYQLVQDTGALSYLNTRLACLSHEWHAVGATHEYWQADGGELGERLDTLRIRDAGDGGSKDHKLMRDYRLLKQELARDPGNPRHTFYLAQTYFDAGRFVEAAQWYARRWALDGWEEERWFARYMQGVALLCCGDALRGAGVLLEAFDARPSRAEPLWVLARHHRENGRHHAALMLAQQALRIPFPTEDELFVETEVYAYKVSEEIMISAWYVPGHHELGFAACERLLLRRGHDDEFYNYVRSNESFYQAPIPRLSAGSIDVDPVLLNGADGNSTGTNPTVVRIGERVVFNVRLVNHEQEGGRRYMPTDDGVFRSRNATVEWDPRTGTCGPARESAGVPADWPTATNKLGLENMRWTLHAGRVWFTAATHQSPLAPDRCHSVLGRMNETLDGIDHLVPLQRDELRDAEKNWLPWSRDGDLFVVYGYDPFEVRKVDEVSGATELVQRCPPAIHAAGFRGSAPPVPIPDRAGRWLLLTHDVATRPQGNAYAHRFVEIDERDGIVAFSRPFHFDHVGIEYAAGLCDLGDGRLLLSYGHEDREARWLTLEWSTALERLLPVSTLTIQGADGRFA</sequence>
<dbReference type="InterPro" id="IPR023296">
    <property type="entry name" value="Glyco_hydro_beta-prop_sf"/>
</dbReference>